<evidence type="ECO:0000256" key="1">
    <source>
        <dbReference type="SAM" id="MobiDB-lite"/>
    </source>
</evidence>
<reference evidence="2" key="1">
    <citation type="submission" date="2021-01" db="EMBL/GenBank/DDBJ databases">
        <authorList>
            <person name="Corre E."/>
            <person name="Pelletier E."/>
            <person name="Niang G."/>
            <person name="Scheremetjew M."/>
            <person name="Finn R."/>
            <person name="Kale V."/>
            <person name="Holt S."/>
            <person name="Cochrane G."/>
            <person name="Meng A."/>
            <person name="Brown T."/>
            <person name="Cohen L."/>
        </authorList>
    </citation>
    <scope>NUCLEOTIDE SEQUENCE</scope>
    <source>
        <strain evidence="2">CCMP644</strain>
    </source>
</reference>
<name>A0A6U4JN35_HEMAN</name>
<evidence type="ECO:0008006" key="3">
    <source>
        <dbReference type="Google" id="ProtNLM"/>
    </source>
</evidence>
<gene>
    <name evidence="2" type="ORF">HAND00432_LOCUS36017</name>
</gene>
<feature type="compositionally biased region" description="Basic and acidic residues" evidence="1">
    <location>
        <begin position="111"/>
        <end position="120"/>
    </location>
</feature>
<protein>
    <recommendedName>
        <fullName evidence="3">SGNH domain-containing protein</fullName>
    </recommendedName>
</protein>
<evidence type="ECO:0000313" key="2">
    <source>
        <dbReference type="EMBL" id="CAD8985004.1"/>
    </source>
</evidence>
<dbReference type="EMBL" id="HBFX01059767">
    <property type="protein sequence ID" value="CAD8985004.1"/>
    <property type="molecule type" value="Transcribed_RNA"/>
</dbReference>
<dbReference type="AlphaFoldDB" id="A0A6U4JN35"/>
<proteinExistence type="predicted"/>
<feature type="compositionally biased region" description="Low complexity" evidence="1">
    <location>
        <begin position="122"/>
        <end position="132"/>
    </location>
</feature>
<sequence length="528" mass="58890">MLDQKSKQMGVSKESLENAMQRKAPPTVPSKQPSTDAAKATPAPVIPASVGKPEEREGGDDEEKQKPPPASADKATPAAVIPASVGKPEEIEEGEEKEAKQTKKAGADAAPDQKKDETKQHAAAQGDAAGPAREVELPTTSPKAVPGKGNSPDDDVEIEGEGQGECVGITGSEEGFWSEYDPGYKLKGAKPLRYHLKGCKLHRYTQEEARQCLKDRHFLFIGDSLTRYQYMSLVMFLEDHWPDDTGEKEGFNPCREAWGQGGWKVFYQTSSKLLKGKEICDCFRLDGPMSRNTQNTLVENRYFHLAAHNLSVTYLQLFGVLPMRGHWPTEECRNKKRGEDGCGPDSMSKSEVAKNLHVLQEEEYNTYLKDGQFDWTGNHMQAIADVVPAMGVDTLFINLGLWVPTGEYDNKEEIRATYKAARSAVVAHEKGGGMAFWKRTTTMLKCYKTGGKRCNPGDKREVRFYKDKEPVALAKDMGIGIYDTAEPTRTLPWWVWNDEVHFRPFVYRELNNLLFNQFCNSPSAKGAR</sequence>
<accession>A0A6U4JN35</accession>
<feature type="region of interest" description="Disordered" evidence="1">
    <location>
        <begin position="1"/>
        <end position="160"/>
    </location>
</feature>
<organism evidence="2">
    <name type="scientific">Hemiselmis andersenii</name>
    <name type="common">Cryptophyte alga</name>
    <dbReference type="NCBI Taxonomy" id="464988"/>
    <lineage>
        <taxon>Eukaryota</taxon>
        <taxon>Cryptophyceae</taxon>
        <taxon>Cryptomonadales</taxon>
        <taxon>Hemiselmidaceae</taxon>
        <taxon>Hemiselmis</taxon>
    </lineage>
</organism>